<accession>A0A367GPX2</accession>
<proteinExistence type="inferred from homology"/>
<dbReference type="NCBIfam" id="TIGR04057">
    <property type="entry name" value="SusC_RagA_signa"/>
    <property type="match status" value="1"/>
</dbReference>
<keyword evidence="3" id="KW-0675">Receptor</keyword>
<dbReference type="OrthoDB" id="9768177at2"/>
<dbReference type="NCBIfam" id="TIGR04056">
    <property type="entry name" value="OMP_RagA_SusC"/>
    <property type="match status" value="1"/>
</dbReference>
<evidence type="ECO:0000313" key="4">
    <source>
        <dbReference type="Proteomes" id="UP000253209"/>
    </source>
</evidence>
<evidence type="ECO:0000256" key="1">
    <source>
        <dbReference type="PROSITE-ProRule" id="PRU01360"/>
    </source>
</evidence>
<keyword evidence="1" id="KW-1134">Transmembrane beta strand</keyword>
<keyword evidence="1" id="KW-0472">Membrane</keyword>
<name>A0A367GPX2_9SPHI</name>
<dbReference type="EMBL" id="QGDC01000004">
    <property type="protein sequence ID" value="RCH55330.1"/>
    <property type="molecule type" value="Genomic_DNA"/>
</dbReference>
<dbReference type="SUPFAM" id="SSF56935">
    <property type="entry name" value="Porins"/>
    <property type="match status" value="1"/>
</dbReference>
<evidence type="ECO:0000259" key="2">
    <source>
        <dbReference type="Pfam" id="PF07715"/>
    </source>
</evidence>
<dbReference type="Pfam" id="PF07715">
    <property type="entry name" value="Plug"/>
    <property type="match status" value="1"/>
</dbReference>
<keyword evidence="1" id="KW-0998">Cell outer membrane</keyword>
<comment type="similarity">
    <text evidence="1">Belongs to the TonB-dependent receptor family.</text>
</comment>
<evidence type="ECO:0000313" key="3">
    <source>
        <dbReference type="EMBL" id="RCH55330.1"/>
    </source>
</evidence>
<dbReference type="InterPro" id="IPR023996">
    <property type="entry name" value="TonB-dep_OMP_SusC/RagA"/>
</dbReference>
<dbReference type="Gene3D" id="2.170.130.10">
    <property type="entry name" value="TonB-dependent receptor, plug domain"/>
    <property type="match status" value="1"/>
</dbReference>
<dbReference type="InterPro" id="IPR039426">
    <property type="entry name" value="TonB-dep_rcpt-like"/>
</dbReference>
<dbReference type="InterPro" id="IPR012910">
    <property type="entry name" value="Plug_dom"/>
</dbReference>
<keyword evidence="4" id="KW-1185">Reference proteome</keyword>
<dbReference type="GO" id="GO:0009279">
    <property type="term" value="C:cell outer membrane"/>
    <property type="evidence" value="ECO:0007669"/>
    <property type="project" value="UniProtKB-SubCell"/>
</dbReference>
<dbReference type="Gene3D" id="2.60.40.1120">
    <property type="entry name" value="Carboxypeptidase-like, regulatory domain"/>
    <property type="match status" value="1"/>
</dbReference>
<gene>
    <name evidence="3" type="ORF">DJ568_09115</name>
</gene>
<organism evidence="3 4">
    <name type="scientific">Mucilaginibacter hurinus</name>
    <dbReference type="NCBI Taxonomy" id="2201324"/>
    <lineage>
        <taxon>Bacteria</taxon>
        <taxon>Pseudomonadati</taxon>
        <taxon>Bacteroidota</taxon>
        <taxon>Sphingobacteriia</taxon>
        <taxon>Sphingobacteriales</taxon>
        <taxon>Sphingobacteriaceae</taxon>
        <taxon>Mucilaginibacter</taxon>
    </lineage>
</organism>
<dbReference type="Proteomes" id="UP000253209">
    <property type="component" value="Unassembled WGS sequence"/>
</dbReference>
<sequence length="1017" mass="112660">MRKLIRLVQIMMIFIPVIAYSQQGAVVNGLVKDASGSLPGVTVVEKGMPTNGVITDADGKFAITLKGNSNILVFSTIGYISREVNVATNKANVEVRLQTSTQGLDEVVVVGYGTRTRITNTGAVSTISADKIKNIPTSSVQNTLAGRVPGFFSQQRSGQPGRDASDFFIRGVSSLNADGNRPLIVVDDIEYTYAQLAQINVNEIESISILKDASTTAIYGIKGANGVLVVRTRRGAIGDPKVGFRIETGVQTPVKKPVFLDSYNTAVLRNEALSNDGFASQFSQTDIELFQNGTDPYGHPNVNWYREIFKPLAMQTNANIEVSGGTERAKYFITGGAFSQDGAVKNFATDRSEVNSNFFYKRYTFRTNLDLQATKTLALRVDLTGRFGEINEPAANGALLSEIYNYERTSPYGAPFINPNGSYAYNRYSTNFLPTINSRLATQGYNRTRTTDFNILLEGNQKLDAITQGLSAKVRVSYASTSDIFRGLIRGDKVPTYLYTPATATQPESYVRPPGGPFVLSQFVLRAGNSNAYKSVNIQGFLNYDRSFGKSRIYGLFLYNRNSNNNKSDLPTNYLGYSARVGYEFDQKYLFDFNMAYNGSDRFAKQFGYFPAVSAGWNISKENFFKNNIKFISLLKIRGSYGLVGSDVTPGNKYLYRQEYGRGGSYKFGSTSVDYAGIVEGALGNEFITWEKQRQFDVGIDLNAFNDKITMTADYFRNVRYDQLVDRKSVSEVLGVGLPKENLGKVLNQGFDGTVTFNSSIGGVQYNVGVVFSYAKNKILYFDEPAPDFPRLLETGRPLGQPFGYTWIGFYKDEADVANSPKPATGQAKPGDLKYADLNFDGIIDQKDKGAIGKPNLQNLTFGLPIGIHYKGFDANILFQGSLNYSLILTNQAIEPFQSQLQPIHQLRWTPQTANTAQFPRLTTIRNTINSPSAYPSDFWLIDAQFLRLKTVELGYVLPQKLLPLKIDNARIYLSAYNLVTWTNYSLYQQDPEVASNSVGDSYLNQRVVNIGVQLGF</sequence>
<dbReference type="AlphaFoldDB" id="A0A367GPX2"/>
<reference evidence="3 4" key="1">
    <citation type="submission" date="2018-05" db="EMBL/GenBank/DDBJ databases">
        <title>Mucilaginibacter hurinus sp. nov., isolated from briquette warehouse soil.</title>
        <authorList>
            <person name="Choi L."/>
        </authorList>
    </citation>
    <scope>NUCLEOTIDE SEQUENCE [LARGE SCALE GENOMIC DNA]</scope>
    <source>
        <strain evidence="3 4">ZR32</strain>
    </source>
</reference>
<dbReference type="InterPro" id="IPR008969">
    <property type="entry name" value="CarboxyPept-like_regulatory"/>
</dbReference>
<keyword evidence="1" id="KW-0813">Transport</keyword>
<dbReference type="InterPro" id="IPR037066">
    <property type="entry name" value="Plug_dom_sf"/>
</dbReference>
<protein>
    <submittedName>
        <fullName evidence="3">TonB-dependent receptor</fullName>
    </submittedName>
</protein>
<dbReference type="SUPFAM" id="SSF49464">
    <property type="entry name" value="Carboxypeptidase regulatory domain-like"/>
    <property type="match status" value="1"/>
</dbReference>
<dbReference type="InterPro" id="IPR023997">
    <property type="entry name" value="TonB-dep_OMP_SusC/RagA_CS"/>
</dbReference>
<comment type="subcellular location">
    <subcellularLocation>
        <location evidence="1">Cell outer membrane</location>
        <topology evidence="1">Multi-pass membrane protein</topology>
    </subcellularLocation>
</comment>
<keyword evidence="1" id="KW-0812">Transmembrane</keyword>
<feature type="domain" description="TonB-dependent receptor plug" evidence="2">
    <location>
        <begin position="119"/>
        <end position="227"/>
    </location>
</feature>
<dbReference type="Pfam" id="PF13715">
    <property type="entry name" value="CarbopepD_reg_2"/>
    <property type="match status" value="1"/>
</dbReference>
<dbReference type="RefSeq" id="WP_114004952.1">
    <property type="nucleotide sequence ID" value="NZ_QGDC01000004.1"/>
</dbReference>
<dbReference type="FunFam" id="2.170.130.10:FF:000003">
    <property type="entry name" value="SusC/RagA family TonB-linked outer membrane protein"/>
    <property type="match status" value="1"/>
</dbReference>
<comment type="caution">
    <text evidence="3">The sequence shown here is derived from an EMBL/GenBank/DDBJ whole genome shotgun (WGS) entry which is preliminary data.</text>
</comment>
<dbReference type="PROSITE" id="PS52016">
    <property type="entry name" value="TONB_DEPENDENT_REC_3"/>
    <property type="match status" value="1"/>
</dbReference>